<keyword evidence="13" id="KW-1185">Reference proteome</keyword>
<sequence>MKRSMQTEGKIYLPIVIFFGIATVLYIFFGKVDGRVEMAGTTALTLSFLMAIMLWGAFWVHGRTLDPRPEDDLDAEVADGAGELAFFPPSSIWPFWCAVTASLIFLGIILGWWISLIGVGVGIWAVSGWCYQYYRGVYRH</sequence>
<evidence type="ECO:0000256" key="9">
    <source>
        <dbReference type="ARBA" id="ARBA00047816"/>
    </source>
</evidence>
<dbReference type="Pfam" id="PF12270">
    <property type="entry name" value="Cyt_c_ox_IV"/>
    <property type="match status" value="1"/>
</dbReference>
<evidence type="ECO:0000256" key="5">
    <source>
        <dbReference type="ARBA" id="ARBA00022692"/>
    </source>
</evidence>
<feature type="transmembrane region" description="Helical" evidence="11">
    <location>
        <begin position="93"/>
        <end position="126"/>
    </location>
</feature>
<evidence type="ECO:0000313" key="13">
    <source>
        <dbReference type="Proteomes" id="UP000316196"/>
    </source>
</evidence>
<evidence type="ECO:0000256" key="1">
    <source>
        <dbReference type="ARBA" id="ARBA00002536"/>
    </source>
</evidence>
<organism evidence="12 13">
    <name type="scientific">Propioniferax innocua</name>
    <dbReference type="NCBI Taxonomy" id="1753"/>
    <lineage>
        <taxon>Bacteria</taxon>
        <taxon>Bacillati</taxon>
        <taxon>Actinomycetota</taxon>
        <taxon>Actinomycetes</taxon>
        <taxon>Propionibacteriales</taxon>
        <taxon>Propionibacteriaceae</taxon>
        <taxon>Propioniferax</taxon>
    </lineage>
</organism>
<evidence type="ECO:0000256" key="2">
    <source>
        <dbReference type="ARBA" id="ARBA00004651"/>
    </source>
</evidence>
<evidence type="ECO:0000256" key="3">
    <source>
        <dbReference type="ARBA" id="ARBA00006870"/>
    </source>
</evidence>
<dbReference type="InterPro" id="IPR021050">
    <property type="entry name" value="Cyt_c_oxidase_su4_actinobac"/>
</dbReference>
<keyword evidence="6 10" id="KW-1278">Translocase</keyword>
<evidence type="ECO:0000256" key="11">
    <source>
        <dbReference type="SAM" id="Phobius"/>
    </source>
</evidence>
<gene>
    <name evidence="12" type="ORF">FB460_0642</name>
</gene>
<evidence type="ECO:0000313" key="12">
    <source>
        <dbReference type="EMBL" id="TQL62851.1"/>
    </source>
</evidence>
<comment type="catalytic activity">
    <reaction evidence="9 10">
        <text>4 Fe(II)-[cytochrome c] + O2 + 8 H(+)(in) = 4 Fe(III)-[cytochrome c] + 2 H2O + 4 H(+)(out)</text>
        <dbReference type="Rhea" id="RHEA:11436"/>
        <dbReference type="Rhea" id="RHEA-COMP:10350"/>
        <dbReference type="Rhea" id="RHEA-COMP:14399"/>
        <dbReference type="ChEBI" id="CHEBI:15377"/>
        <dbReference type="ChEBI" id="CHEBI:15378"/>
        <dbReference type="ChEBI" id="CHEBI:15379"/>
        <dbReference type="ChEBI" id="CHEBI:29033"/>
        <dbReference type="ChEBI" id="CHEBI:29034"/>
        <dbReference type="EC" id="7.1.1.9"/>
    </reaction>
</comment>
<dbReference type="AlphaFoldDB" id="A0A542ZR74"/>
<comment type="caution">
    <text evidence="12">The sequence shown here is derived from an EMBL/GenBank/DDBJ whole genome shotgun (WGS) entry which is preliminary data.</text>
</comment>
<comment type="function">
    <text evidence="1 10">Part of cytochrome c oxidase, its function is unknown.</text>
</comment>
<dbReference type="EC" id="7.1.1.9" evidence="10"/>
<dbReference type="EMBL" id="VFOR01000001">
    <property type="protein sequence ID" value="TQL62851.1"/>
    <property type="molecule type" value="Genomic_DNA"/>
</dbReference>
<keyword evidence="8 10" id="KW-0472">Membrane</keyword>
<comment type="subunit">
    <text evidence="10">Associates with subunits I, II and III to form cytochrome c oxidase.</text>
</comment>
<dbReference type="GO" id="GO:0005886">
    <property type="term" value="C:plasma membrane"/>
    <property type="evidence" value="ECO:0007669"/>
    <property type="project" value="UniProtKB-SubCell"/>
</dbReference>
<dbReference type="RefSeq" id="WP_246044220.1">
    <property type="nucleotide sequence ID" value="NZ_BAAAMD010000001.1"/>
</dbReference>
<name>A0A542ZR74_9ACTN</name>
<dbReference type="GO" id="GO:0022900">
    <property type="term" value="P:electron transport chain"/>
    <property type="evidence" value="ECO:0007669"/>
    <property type="project" value="InterPro"/>
</dbReference>
<keyword evidence="7 11" id="KW-1133">Transmembrane helix</keyword>
<dbReference type="PIRSF" id="PIRSF017385">
    <property type="entry name" value="CtaF"/>
    <property type="match status" value="1"/>
</dbReference>
<evidence type="ECO:0000256" key="7">
    <source>
        <dbReference type="ARBA" id="ARBA00022989"/>
    </source>
</evidence>
<keyword evidence="5 11" id="KW-0812">Transmembrane</keyword>
<keyword evidence="4 10" id="KW-1003">Cell membrane</keyword>
<comment type="similarity">
    <text evidence="3 10">Belongs to the cytochrome c oxidase bacterial subunit CtaF family.</text>
</comment>
<dbReference type="Proteomes" id="UP000316196">
    <property type="component" value="Unassembled WGS sequence"/>
</dbReference>
<feature type="transmembrane region" description="Helical" evidence="11">
    <location>
        <begin position="12"/>
        <end position="29"/>
    </location>
</feature>
<evidence type="ECO:0000256" key="6">
    <source>
        <dbReference type="ARBA" id="ARBA00022967"/>
    </source>
</evidence>
<dbReference type="GO" id="GO:0004129">
    <property type="term" value="F:cytochrome-c oxidase activity"/>
    <property type="evidence" value="ECO:0007669"/>
    <property type="project" value="UniProtKB-EC"/>
</dbReference>
<evidence type="ECO:0000256" key="10">
    <source>
        <dbReference type="PIRNR" id="PIRNR017385"/>
    </source>
</evidence>
<proteinExistence type="inferred from homology"/>
<feature type="transmembrane region" description="Helical" evidence="11">
    <location>
        <begin position="41"/>
        <end position="60"/>
    </location>
</feature>
<accession>A0A542ZR74</accession>
<reference evidence="12 13" key="1">
    <citation type="submission" date="2019-06" db="EMBL/GenBank/DDBJ databases">
        <title>Sequencing the genomes of 1000 actinobacteria strains.</title>
        <authorList>
            <person name="Klenk H.-P."/>
        </authorList>
    </citation>
    <scope>NUCLEOTIDE SEQUENCE [LARGE SCALE GENOMIC DNA]</scope>
    <source>
        <strain evidence="12 13">DSM 8251</strain>
    </source>
</reference>
<protein>
    <recommendedName>
        <fullName evidence="10">Cytochrome c oxidase polypeptide 4</fullName>
        <ecNumber evidence="10">7.1.1.9</ecNumber>
    </recommendedName>
    <alternativeName>
        <fullName evidence="10">Cytochrome aa3 subunit 4</fullName>
    </alternativeName>
    <alternativeName>
        <fullName evidence="10">Cytochrome c oxidase polypeptide IV</fullName>
    </alternativeName>
</protein>
<evidence type="ECO:0000256" key="8">
    <source>
        <dbReference type="ARBA" id="ARBA00023136"/>
    </source>
</evidence>
<comment type="subcellular location">
    <subcellularLocation>
        <location evidence="2">Cell membrane</location>
        <topology evidence="2">Multi-pass membrane protein</topology>
    </subcellularLocation>
</comment>
<evidence type="ECO:0000256" key="4">
    <source>
        <dbReference type="ARBA" id="ARBA00022475"/>
    </source>
</evidence>